<dbReference type="InterPro" id="IPR007317">
    <property type="entry name" value="GET4"/>
</dbReference>
<sequence length="108" mass="12842">MLIWFEFWVLYLQTIEKLENMVDACNFYEAQQMYKSLSARCRYKLKNVSYELKHFFLNTFFGINTMILNHSKLMQVTCGAELAVLFVETLVKGKYSYNEETLGSVLFY</sequence>
<accession>A0A426Z6A7</accession>
<name>A0A426Z6A7_ENSVE</name>
<proteinExistence type="inferred from homology"/>
<dbReference type="GO" id="GO:0005829">
    <property type="term" value="C:cytosol"/>
    <property type="evidence" value="ECO:0007669"/>
    <property type="project" value="TreeGrafter"/>
</dbReference>
<protein>
    <submittedName>
        <fullName evidence="2">Uncharacterized protein</fullName>
    </submittedName>
</protein>
<dbReference type="GO" id="GO:0045048">
    <property type="term" value="P:protein insertion into ER membrane"/>
    <property type="evidence" value="ECO:0007669"/>
    <property type="project" value="InterPro"/>
</dbReference>
<organism evidence="2 3">
    <name type="scientific">Ensete ventricosum</name>
    <name type="common">Abyssinian banana</name>
    <name type="synonym">Musa ensete</name>
    <dbReference type="NCBI Taxonomy" id="4639"/>
    <lineage>
        <taxon>Eukaryota</taxon>
        <taxon>Viridiplantae</taxon>
        <taxon>Streptophyta</taxon>
        <taxon>Embryophyta</taxon>
        <taxon>Tracheophyta</taxon>
        <taxon>Spermatophyta</taxon>
        <taxon>Magnoliopsida</taxon>
        <taxon>Liliopsida</taxon>
        <taxon>Zingiberales</taxon>
        <taxon>Musaceae</taxon>
        <taxon>Ensete</taxon>
    </lineage>
</organism>
<dbReference type="AlphaFoldDB" id="A0A426Z6A7"/>
<dbReference type="PANTHER" id="PTHR12875:SF0">
    <property type="entry name" value="GOLGI TO ER TRAFFIC PROTEIN 4 HOMOLOG"/>
    <property type="match status" value="1"/>
</dbReference>
<comment type="caution">
    <text evidence="2">The sequence shown here is derived from an EMBL/GenBank/DDBJ whole genome shotgun (WGS) entry which is preliminary data.</text>
</comment>
<dbReference type="Gene3D" id="1.25.40.10">
    <property type="entry name" value="Tetratricopeptide repeat domain"/>
    <property type="match status" value="1"/>
</dbReference>
<evidence type="ECO:0000313" key="3">
    <source>
        <dbReference type="Proteomes" id="UP000287651"/>
    </source>
</evidence>
<comment type="similarity">
    <text evidence="1">Belongs to the GET4 family.</text>
</comment>
<evidence type="ECO:0000313" key="2">
    <source>
        <dbReference type="EMBL" id="RRT59502.1"/>
    </source>
</evidence>
<evidence type="ECO:0000256" key="1">
    <source>
        <dbReference type="ARBA" id="ARBA00005351"/>
    </source>
</evidence>
<dbReference type="PANTHER" id="PTHR12875">
    <property type="entry name" value="GOLGI TO ER TRAFFIC PROTEIN 4 HOMOLOG"/>
    <property type="match status" value="1"/>
</dbReference>
<reference evidence="2 3" key="1">
    <citation type="journal article" date="2014" name="Agronomy (Basel)">
        <title>A Draft Genome Sequence for Ensete ventricosum, the Drought-Tolerant Tree Against Hunger.</title>
        <authorList>
            <person name="Harrison J."/>
            <person name="Moore K.A."/>
            <person name="Paszkiewicz K."/>
            <person name="Jones T."/>
            <person name="Grant M."/>
            <person name="Ambacheew D."/>
            <person name="Muzemil S."/>
            <person name="Studholme D.J."/>
        </authorList>
    </citation>
    <scope>NUCLEOTIDE SEQUENCE [LARGE SCALE GENOMIC DNA]</scope>
</reference>
<dbReference type="InterPro" id="IPR011990">
    <property type="entry name" value="TPR-like_helical_dom_sf"/>
</dbReference>
<dbReference type="EMBL" id="AMZH03008181">
    <property type="protein sequence ID" value="RRT59502.1"/>
    <property type="molecule type" value="Genomic_DNA"/>
</dbReference>
<dbReference type="Proteomes" id="UP000287651">
    <property type="component" value="Unassembled WGS sequence"/>
</dbReference>
<gene>
    <name evidence="2" type="ORF">B296_00045752</name>
</gene>